<dbReference type="Pfam" id="PF07719">
    <property type="entry name" value="TPR_2"/>
    <property type="match status" value="1"/>
</dbReference>
<dbReference type="Gene3D" id="2.60.40.790">
    <property type="match status" value="1"/>
</dbReference>
<dbReference type="PROSITE" id="PS50005">
    <property type="entry name" value="TPR"/>
    <property type="match status" value="2"/>
</dbReference>
<keyword evidence="7" id="KW-1185">Reference proteome</keyword>
<keyword evidence="2 3" id="KW-0802">TPR repeat</keyword>
<feature type="compositionally biased region" description="Basic and acidic residues" evidence="4">
    <location>
        <begin position="109"/>
        <end position="131"/>
    </location>
</feature>
<dbReference type="CDD" id="cd06467">
    <property type="entry name" value="p23_NUDC_like"/>
    <property type="match status" value="1"/>
</dbReference>
<evidence type="ECO:0000313" key="7">
    <source>
        <dbReference type="Proteomes" id="UP001515480"/>
    </source>
</evidence>
<dbReference type="Gene3D" id="1.25.40.10">
    <property type="entry name" value="Tetratricopeptide repeat domain"/>
    <property type="match status" value="1"/>
</dbReference>
<reference evidence="6 7" key="1">
    <citation type="journal article" date="2024" name="Science">
        <title>Giant polyketide synthase enzymes in the biosynthesis of giant marine polyether toxins.</title>
        <authorList>
            <person name="Fallon T.R."/>
            <person name="Shende V.V."/>
            <person name="Wierzbicki I.H."/>
            <person name="Pendleton A.L."/>
            <person name="Watervoot N.F."/>
            <person name="Auber R.P."/>
            <person name="Gonzalez D.J."/>
            <person name="Wisecaver J.H."/>
            <person name="Moore B.S."/>
        </authorList>
    </citation>
    <scope>NUCLEOTIDE SEQUENCE [LARGE SCALE GENOMIC DNA]</scope>
    <source>
        <strain evidence="6 7">12B1</strain>
    </source>
</reference>
<dbReference type="GO" id="GO:0006620">
    <property type="term" value="P:post-translational protein targeting to endoplasmic reticulum membrane"/>
    <property type="evidence" value="ECO:0007669"/>
    <property type="project" value="TreeGrafter"/>
</dbReference>
<dbReference type="SUPFAM" id="SSF48452">
    <property type="entry name" value="TPR-like"/>
    <property type="match status" value="1"/>
</dbReference>
<dbReference type="InterPro" id="IPR019734">
    <property type="entry name" value="TPR_rpt"/>
</dbReference>
<comment type="caution">
    <text evidence="6">The sequence shown here is derived from an EMBL/GenBank/DDBJ whole genome shotgun (WGS) entry which is preliminary data.</text>
</comment>
<evidence type="ECO:0000313" key="6">
    <source>
        <dbReference type="EMBL" id="KAL1503678.1"/>
    </source>
</evidence>
<sequence length="527" mass="58080">MFHVPGKYSGAQLSTHSWTQTLHELEVRVPLPHDLPPGAATCTFKPRHLHVAVDGAPPLSGELIEPLALDDCVWTVEREERAATLVATLRKAAPKVWPKLFTTDAEPEEPPKLLDGLEGRAEGGAKSKQQMLREAKARAAVDLAGPTKAKQHVVEGKAAETLLLAAADVPPLSVLVVRRCEGCTITLPAELSLIKLQLEGCTQCTVTVLAKLLTETLEVWESTALTVSLRSKCATVQVDACADLRLQYGKVDFFDRVMHTGPRALRLSFDDEPQLDCTLEMEQLAREQPEGFVLDEQTDQFITRRVRAADELTTELVIRLCNDFPTTEREAKEFEERTRLHADKLDEVVDGMLGSSLGKKLSEAEREQMKQMMQSQSEAASAAKQQAELTAEGRHQARVEFKKNEGNAAFKDGQYQQAAVYYTEALTLNDQQHALFSNRAACFLKLGRYAQAKEDAAACIQLAPTFSKGHFRLALAHQALDEFGEACAAFGKVLELDPSNKEALAGLNMARMQAERKRRQEAGQVAS</sequence>
<evidence type="ECO:0000256" key="1">
    <source>
        <dbReference type="ARBA" id="ARBA00022737"/>
    </source>
</evidence>
<dbReference type="Gene3D" id="2.160.20.70">
    <property type="match status" value="1"/>
</dbReference>
<dbReference type="EMBL" id="JBGBPQ010000021">
    <property type="protein sequence ID" value="KAL1503678.1"/>
    <property type="molecule type" value="Genomic_DNA"/>
</dbReference>
<evidence type="ECO:0000256" key="4">
    <source>
        <dbReference type="SAM" id="MobiDB-lite"/>
    </source>
</evidence>
<feature type="domain" description="CS" evidence="5">
    <location>
        <begin position="11"/>
        <end position="101"/>
    </location>
</feature>
<dbReference type="GO" id="GO:0072380">
    <property type="term" value="C:TRC complex"/>
    <property type="evidence" value="ECO:0007669"/>
    <property type="project" value="TreeGrafter"/>
</dbReference>
<feature type="region of interest" description="Disordered" evidence="4">
    <location>
        <begin position="103"/>
        <end position="131"/>
    </location>
</feature>
<dbReference type="PANTHER" id="PTHR45831:SF2">
    <property type="entry name" value="LD24721P"/>
    <property type="match status" value="1"/>
</dbReference>
<feature type="repeat" description="TPR" evidence="3">
    <location>
        <begin position="467"/>
        <end position="500"/>
    </location>
</feature>
<dbReference type="InterPro" id="IPR008978">
    <property type="entry name" value="HSP20-like_chaperone"/>
</dbReference>
<accession>A0AB34IRA0</accession>
<dbReference type="GO" id="GO:0060090">
    <property type="term" value="F:molecular adaptor activity"/>
    <property type="evidence" value="ECO:0007669"/>
    <property type="project" value="TreeGrafter"/>
</dbReference>
<dbReference type="AlphaFoldDB" id="A0AB34IRA0"/>
<dbReference type="Proteomes" id="UP001515480">
    <property type="component" value="Unassembled WGS sequence"/>
</dbReference>
<gene>
    <name evidence="6" type="ORF">AB1Y20_012151</name>
</gene>
<dbReference type="GO" id="GO:0016020">
    <property type="term" value="C:membrane"/>
    <property type="evidence" value="ECO:0007669"/>
    <property type="project" value="TreeGrafter"/>
</dbReference>
<keyword evidence="1" id="KW-0677">Repeat</keyword>
<dbReference type="SMART" id="SM00028">
    <property type="entry name" value="TPR"/>
    <property type="match status" value="3"/>
</dbReference>
<evidence type="ECO:0000256" key="2">
    <source>
        <dbReference type="ARBA" id="ARBA00022803"/>
    </source>
</evidence>
<dbReference type="SUPFAM" id="SSF49764">
    <property type="entry name" value="HSP20-like chaperones"/>
    <property type="match status" value="1"/>
</dbReference>
<dbReference type="Pfam" id="PF04969">
    <property type="entry name" value="CS"/>
    <property type="match status" value="1"/>
</dbReference>
<dbReference type="InterPro" id="IPR007052">
    <property type="entry name" value="CS_dom"/>
</dbReference>
<dbReference type="InterPro" id="IPR013105">
    <property type="entry name" value="TPR_2"/>
</dbReference>
<dbReference type="InterPro" id="IPR016098">
    <property type="entry name" value="CAP/MinC_C"/>
</dbReference>
<dbReference type="PROSITE" id="PS51203">
    <property type="entry name" value="CS"/>
    <property type="match status" value="1"/>
</dbReference>
<evidence type="ECO:0000256" key="3">
    <source>
        <dbReference type="PROSITE-ProRule" id="PRU00339"/>
    </source>
</evidence>
<dbReference type="InterPro" id="IPR011990">
    <property type="entry name" value="TPR-like_helical_dom_sf"/>
</dbReference>
<organism evidence="6 7">
    <name type="scientific">Prymnesium parvum</name>
    <name type="common">Toxic golden alga</name>
    <dbReference type="NCBI Taxonomy" id="97485"/>
    <lineage>
        <taxon>Eukaryota</taxon>
        <taxon>Haptista</taxon>
        <taxon>Haptophyta</taxon>
        <taxon>Prymnesiophyceae</taxon>
        <taxon>Prymnesiales</taxon>
        <taxon>Prymnesiaceae</taxon>
        <taxon>Prymnesium</taxon>
    </lineage>
</organism>
<protein>
    <recommendedName>
        <fullName evidence="5">CS domain-containing protein</fullName>
    </recommendedName>
</protein>
<dbReference type="Pfam" id="PF13181">
    <property type="entry name" value="TPR_8"/>
    <property type="match status" value="1"/>
</dbReference>
<dbReference type="InterPro" id="IPR047150">
    <property type="entry name" value="SGT"/>
</dbReference>
<evidence type="ECO:0000259" key="5">
    <source>
        <dbReference type="PROSITE" id="PS51203"/>
    </source>
</evidence>
<proteinExistence type="predicted"/>
<feature type="repeat" description="TPR" evidence="3">
    <location>
        <begin position="399"/>
        <end position="432"/>
    </location>
</feature>
<name>A0AB34IRA0_PRYPA</name>
<dbReference type="PANTHER" id="PTHR45831">
    <property type="entry name" value="LD24721P"/>
    <property type="match status" value="1"/>
</dbReference>